<evidence type="ECO:0000313" key="2">
    <source>
        <dbReference type="EMBL" id="AOV00533.1"/>
    </source>
</evidence>
<keyword evidence="3" id="KW-1185">Reference proteome</keyword>
<protein>
    <submittedName>
        <fullName evidence="2">Uncharacterized protein</fullName>
    </submittedName>
</protein>
<keyword evidence="1" id="KW-0472">Membrane</keyword>
<evidence type="ECO:0000256" key="1">
    <source>
        <dbReference type="SAM" id="Phobius"/>
    </source>
</evidence>
<gene>
    <name evidence="2" type="ORF">BI380_03760</name>
</gene>
<evidence type="ECO:0000313" key="3">
    <source>
        <dbReference type="Proteomes" id="UP000095607"/>
    </source>
</evidence>
<name>A0ABN4SB28_9BURK</name>
<keyword evidence="1" id="KW-1133">Transmembrane helix</keyword>
<dbReference type="Proteomes" id="UP000095607">
    <property type="component" value="Chromosome"/>
</dbReference>
<accession>A0ABN4SB28</accession>
<keyword evidence="1" id="KW-0812">Transmembrane</keyword>
<organism evidence="2 3">
    <name type="scientific">Delftia tsuruhatensis</name>
    <dbReference type="NCBI Taxonomy" id="180282"/>
    <lineage>
        <taxon>Bacteria</taxon>
        <taxon>Pseudomonadati</taxon>
        <taxon>Pseudomonadota</taxon>
        <taxon>Betaproteobacteria</taxon>
        <taxon>Burkholderiales</taxon>
        <taxon>Comamonadaceae</taxon>
        <taxon>Delftia</taxon>
    </lineage>
</organism>
<sequence length="64" mass="7202">MERIMQPTNSRKIGAALFTVSTVAHADRYGIDESMSSSETPFTDFIWGALIIGVVYLIWKKFFG</sequence>
<reference evidence="2 3" key="1">
    <citation type="submission" date="2016-09" db="EMBL/GenBank/DDBJ databases">
        <title>Complete genome sequence of Deltia acidovorans CM13 isolated from murine proximal colonic tissue.</title>
        <authorList>
            <person name="Saffarian A."/>
        </authorList>
    </citation>
    <scope>NUCLEOTIDE SEQUENCE [LARGE SCALE GENOMIC DNA]</scope>
    <source>
        <strain evidence="2 3">CM13</strain>
    </source>
</reference>
<dbReference type="EMBL" id="CP017420">
    <property type="protein sequence ID" value="AOV00533.1"/>
    <property type="molecule type" value="Genomic_DNA"/>
</dbReference>
<proteinExistence type="predicted"/>
<feature type="transmembrane region" description="Helical" evidence="1">
    <location>
        <begin position="42"/>
        <end position="59"/>
    </location>
</feature>